<dbReference type="STRING" id="679201.HMPREF9334_02050"/>
<gene>
    <name evidence="1" type="ORF">HMPREF9334_02050</name>
</gene>
<keyword evidence="2" id="KW-1185">Reference proteome</keyword>
<comment type="caution">
    <text evidence="1">The sequence shown here is derived from an EMBL/GenBank/DDBJ whole genome shotgun (WGS) entry which is preliminary data.</text>
</comment>
<organism evidence="1 2">
    <name type="scientific">Selenomonas infelix ATCC 43532</name>
    <dbReference type="NCBI Taxonomy" id="679201"/>
    <lineage>
        <taxon>Bacteria</taxon>
        <taxon>Bacillati</taxon>
        <taxon>Bacillota</taxon>
        <taxon>Negativicutes</taxon>
        <taxon>Selenomonadales</taxon>
        <taxon>Selenomonadaceae</taxon>
        <taxon>Selenomonas</taxon>
    </lineage>
</organism>
<dbReference type="Proteomes" id="UP000004129">
    <property type="component" value="Unassembled WGS sequence"/>
</dbReference>
<accession>G5GS18</accession>
<evidence type="ECO:0000313" key="1">
    <source>
        <dbReference type="EMBL" id="EHG18911.1"/>
    </source>
</evidence>
<reference evidence="1 2" key="1">
    <citation type="submission" date="2011-08" db="EMBL/GenBank/DDBJ databases">
        <title>The Genome Sequence of Selenomonas infelix ATCC 43532.</title>
        <authorList>
            <consortium name="The Broad Institute Genome Sequencing Platform"/>
            <person name="Earl A."/>
            <person name="Ward D."/>
            <person name="Feldgarden M."/>
            <person name="Gevers D."/>
            <person name="Izard J."/>
            <person name="Blanton J.M."/>
            <person name="Baranova O.V."/>
            <person name="Dewhirst F.E."/>
            <person name="Young S.K."/>
            <person name="Zeng Q."/>
            <person name="Gargeya S."/>
            <person name="Fitzgerald M."/>
            <person name="Haas B."/>
            <person name="Abouelleil A."/>
            <person name="Alvarado L."/>
            <person name="Arachchi H.M."/>
            <person name="Berlin A."/>
            <person name="Brown A."/>
            <person name="Chapman S.B."/>
            <person name="Chen Z."/>
            <person name="Dunbar C."/>
            <person name="Freedman E."/>
            <person name="Gearin G."/>
            <person name="Gellesch M."/>
            <person name="Goldberg J."/>
            <person name="Griggs A."/>
            <person name="Gujja S."/>
            <person name="Heiman D."/>
            <person name="Howarth C."/>
            <person name="Larson L."/>
            <person name="Lui A."/>
            <person name="MacDonald P.J.P."/>
            <person name="Montmayeur A."/>
            <person name="Murphy C."/>
            <person name="Neiman D."/>
            <person name="Pearson M."/>
            <person name="Priest M."/>
            <person name="Roberts A."/>
            <person name="Saif S."/>
            <person name="Shea T."/>
            <person name="Shenoy N."/>
            <person name="Sisk P."/>
            <person name="Stolte C."/>
            <person name="Sykes S."/>
            <person name="Wortman J."/>
            <person name="Nusbaum C."/>
            <person name="Birren B."/>
        </authorList>
    </citation>
    <scope>NUCLEOTIDE SEQUENCE [LARGE SCALE GENOMIC DNA]</scope>
    <source>
        <strain evidence="1 2">ATCC 43532</strain>
    </source>
</reference>
<dbReference type="AlphaFoldDB" id="G5GS18"/>
<dbReference type="EMBL" id="ACZM01000019">
    <property type="protein sequence ID" value="EHG18911.1"/>
    <property type="molecule type" value="Genomic_DNA"/>
</dbReference>
<dbReference type="HOGENOM" id="CLU_3405343_0_0_9"/>
<sequence>MKSVGLVQIFCPVKETNRTHSKSYVEELST</sequence>
<evidence type="ECO:0000313" key="2">
    <source>
        <dbReference type="Proteomes" id="UP000004129"/>
    </source>
</evidence>
<protein>
    <submittedName>
        <fullName evidence="1">Uncharacterized protein</fullName>
    </submittedName>
</protein>
<proteinExistence type="predicted"/>
<name>G5GS18_9FIRM</name>